<feature type="region of interest" description="Disordered" evidence="1">
    <location>
        <begin position="148"/>
        <end position="174"/>
    </location>
</feature>
<feature type="region of interest" description="Disordered" evidence="1">
    <location>
        <begin position="66"/>
        <end position="131"/>
    </location>
</feature>
<keyword evidence="2" id="KW-1185">Reference proteome</keyword>
<keyword evidence="3" id="KW-0547">Nucleotide-binding</keyword>
<feature type="compositionally biased region" description="Low complexity" evidence="1">
    <location>
        <begin position="224"/>
        <end position="234"/>
    </location>
</feature>
<feature type="region of interest" description="Disordered" evidence="1">
    <location>
        <begin position="1"/>
        <end position="22"/>
    </location>
</feature>
<keyword evidence="3" id="KW-0347">Helicase</keyword>
<evidence type="ECO:0000256" key="1">
    <source>
        <dbReference type="SAM" id="MobiDB-lite"/>
    </source>
</evidence>
<evidence type="ECO:0000313" key="3">
    <source>
        <dbReference type="RefSeq" id="XP_017779897.1"/>
    </source>
</evidence>
<keyword evidence="3" id="KW-0378">Hydrolase</keyword>
<dbReference type="Proteomes" id="UP000695000">
    <property type="component" value="Unplaced"/>
</dbReference>
<evidence type="ECO:0000313" key="2">
    <source>
        <dbReference type="Proteomes" id="UP000695000"/>
    </source>
</evidence>
<feature type="region of interest" description="Disordered" evidence="1">
    <location>
        <begin position="217"/>
        <end position="289"/>
    </location>
</feature>
<keyword evidence="3" id="KW-0067">ATP-binding</keyword>
<feature type="compositionally biased region" description="Pro residues" evidence="1">
    <location>
        <begin position="235"/>
        <end position="249"/>
    </location>
</feature>
<organism evidence="2 3">
    <name type="scientific">Nicrophorus vespilloides</name>
    <name type="common">Boreal carrion beetle</name>
    <dbReference type="NCBI Taxonomy" id="110193"/>
    <lineage>
        <taxon>Eukaryota</taxon>
        <taxon>Metazoa</taxon>
        <taxon>Ecdysozoa</taxon>
        <taxon>Arthropoda</taxon>
        <taxon>Hexapoda</taxon>
        <taxon>Insecta</taxon>
        <taxon>Pterygota</taxon>
        <taxon>Neoptera</taxon>
        <taxon>Endopterygota</taxon>
        <taxon>Coleoptera</taxon>
        <taxon>Polyphaga</taxon>
        <taxon>Staphyliniformia</taxon>
        <taxon>Silphidae</taxon>
        <taxon>Nicrophorinae</taxon>
        <taxon>Nicrophorus</taxon>
    </lineage>
</organism>
<sequence>MSSTTTNPELPTPPKTRANPLDFRNTELVSRLLAATPPYLYNMPMVPNSYFFSEMLRSFVQAKTERNNAIPTNAPRRPRKRSWTQTRSEYYQKDEKHHLQQQQQHHHHQQQQQHEMPNWKPPHPPEKPMYFDNKRTEIPLELTMDVQGKPKSPEAQKMPPPPPASIVFPQETSNPNNLILPPPPPIWYPPLYPAPYGIDPLHFFIDLRVSGHIYDRKNEKDQSPQQTHEATPQPHHQPPPPPPQQPPTLPTHHQPQPETTPFAFKQSRHASAFSVPVPSKSSPINLSSREENKPLKFDVKSMGFEKCSNKTSTNYVMSNVSRIYRELGEDQMRTTYKKEETEEVVEETEEERRKRVKDLRALIGLELVVDYMNHGKPGQPPSTTTTTTADESTSDNESAASSALEVVTVQEEIINV</sequence>
<dbReference type="RefSeq" id="XP_017779897.1">
    <property type="nucleotide sequence ID" value="XM_017924408.1"/>
</dbReference>
<accession>A0ABM1MZ97</accession>
<feature type="compositionally biased region" description="Polar residues" evidence="1">
    <location>
        <begin position="389"/>
        <end position="401"/>
    </location>
</feature>
<reference evidence="3" key="1">
    <citation type="submission" date="2025-08" db="UniProtKB">
        <authorList>
            <consortium name="RefSeq"/>
        </authorList>
    </citation>
    <scope>IDENTIFICATION</scope>
    <source>
        <tissue evidence="3">Whole Larva</tissue>
    </source>
</reference>
<name>A0ABM1MZ97_NICVS</name>
<feature type="compositionally biased region" description="Low complexity" evidence="1">
    <location>
        <begin position="250"/>
        <end position="261"/>
    </location>
</feature>
<gene>
    <name evidence="3" type="primary">LOC108565118</name>
</gene>
<dbReference type="GO" id="GO:0004386">
    <property type="term" value="F:helicase activity"/>
    <property type="evidence" value="ECO:0007669"/>
    <property type="project" value="UniProtKB-KW"/>
</dbReference>
<proteinExistence type="predicted"/>
<protein>
    <submittedName>
        <fullName evidence="3">ATP-dependent RNA helicase ddx46</fullName>
    </submittedName>
</protein>
<dbReference type="SUPFAM" id="SSF81995">
    <property type="entry name" value="beta-sandwich domain of Sec23/24"/>
    <property type="match status" value="1"/>
</dbReference>
<dbReference type="GeneID" id="108565118"/>
<feature type="region of interest" description="Disordered" evidence="1">
    <location>
        <begin position="373"/>
        <end position="403"/>
    </location>
</feature>